<organism evidence="2 3">
    <name type="scientific">Nocardioides aquiterrae</name>
    <dbReference type="NCBI Taxonomy" id="203799"/>
    <lineage>
        <taxon>Bacteria</taxon>
        <taxon>Bacillati</taxon>
        <taxon>Actinomycetota</taxon>
        <taxon>Actinomycetes</taxon>
        <taxon>Propionibacteriales</taxon>
        <taxon>Nocardioidaceae</taxon>
        <taxon>Nocardioides</taxon>
    </lineage>
</organism>
<keyword evidence="1" id="KW-0472">Membrane</keyword>
<gene>
    <name evidence="2" type="ORF">GCM10009606_19190</name>
</gene>
<keyword evidence="1" id="KW-1133">Transmembrane helix</keyword>
<evidence type="ECO:0008006" key="4">
    <source>
        <dbReference type="Google" id="ProtNLM"/>
    </source>
</evidence>
<evidence type="ECO:0000313" key="3">
    <source>
        <dbReference type="Proteomes" id="UP001499979"/>
    </source>
</evidence>
<dbReference type="RefSeq" id="WP_343907282.1">
    <property type="nucleotide sequence ID" value="NZ_BAAAJE010000006.1"/>
</dbReference>
<evidence type="ECO:0000256" key="1">
    <source>
        <dbReference type="SAM" id="Phobius"/>
    </source>
</evidence>
<comment type="caution">
    <text evidence="2">The sequence shown here is derived from an EMBL/GenBank/DDBJ whole genome shotgun (WGS) entry which is preliminary data.</text>
</comment>
<evidence type="ECO:0000313" key="2">
    <source>
        <dbReference type="EMBL" id="GAA1139723.1"/>
    </source>
</evidence>
<feature type="transmembrane region" description="Helical" evidence="1">
    <location>
        <begin position="62"/>
        <end position="81"/>
    </location>
</feature>
<keyword evidence="3" id="KW-1185">Reference proteome</keyword>
<feature type="transmembrane region" description="Helical" evidence="1">
    <location>
        <begin position="28"/>
        <end position="50"/>
    </location>
</feature>
<keyword evidence="1" id="KW-0812">Transmembrane</keyword>
<reference evidence="3" key="1">
    <citation type="journal article" date="2019" name="Int. J. Syst. Evol. Microbiol.">
        <title>The Global Catalogue of Microorganisms (GCM) 10K type strain sequencing project: providing services to taxonomists for standard genome sequencing and annotation.</title>
        <authorList>
            <consortium name="The Broad Institute Genomics Platform"/>
            <consortium name="The Broad Institute Genome Sequencing Center for Infectious Disease"/>
            <person name="Wu L."/>
            <person name="Ma J."/>
        </authorList>
    </citation>
    <scope>NUCLEOTIDE SEQUENCE [LARGE SCALE GENOMIC DNA]</scope>
    <source>
        <strain evidence="3">JCM 11813</strain>
    </source>
</reference>
<dbReference type="EMBL" id="BAAAJE010000006">
    <property type="protein sequence ID" value="GAA1139723.1"/>
    <property type="molecule type" value="Genomic_DNA"/>
</dbReference>
<protein>
    <recommendedName>
        <fullName evidence="4">NERD domain-containing protein</fullName>
    </recommendedName>
</protein>
<proteinExistence type="predicted"/>
<name>A0ABP4EZN7_9ACTN</name>
<accession>A0ABP4EZN7</accession>
<dbReference type="Proteomes" id="UP001499979">
    <property type="component" value="Unassembled WGS sequence"/>
</dbReference>
<sequence length="271" mass="30857">MARRYAPYSRREMRRIQRAWGRRNWRRLTVVTVVFVGIVAIVTAIFVVIFPPSGARSYVLGFLHAAMAATYFWYMTVGVLASDPDAIRHLRGAWGEENTREELKRAKRRRLIWDWVDSISLMKGDLDHVVVTRRGGLVVLDSKWRNQASPSDRDDMLRAAQRARQRCEALASQELGKDRQARHRARAHAFTVRSAVVVWGALQHELGEPRLVDGVDIVPGFRLVAWLRTLDGDPVSKGAAREAVEKMRQFRARSWDAATAAERRRSSASVG</sequence>